<evidence type="ECO:0000256" key="2">
    <source>
        <dbReference type="ARBA" id="ARBA00012962"/>
    </source>
</evidence>
<dbReference type="EMBL" id="FNSN01000003">
    <property type="protein sequence ID" value="SEC16845.1"/>
    <property type="molecule type" value="Genomic_DNA"/>
</dbReference>
<dbReference type="Proteomes" id="UP000182652">
    <property type="component" value="Unassembled WGS sequence"/>
</dbReference>
<dbReference type="RefSeq" id="WP_066212709.1">
    <property type="nucleotide sequence ID" value="NZ_FNSN01000003.1"/>
</dbReference>
<dbReference type="InterPro" id="IPR046346">
    <property type="entry name" value="Aminoacid_DH-like_N_sf"/>
</dbReference>
<dbReference type="EC" id="1.1.1.25" evidence="2"/>
<dbReference type="GO" id="GO:0019632">
    <property type="term" value="P:shikimate metabolic process"/>
    <property type="evidence" value="ECO:0007669"/>
    <property type="project" value="TreeGrafter"/>
</dbReference>
<dbReference type="STRING" id="156980.SAMN04489745_2237"/>
<dbReference type="Pfam" id="PF01488">
    <property type="entry name" value="Shikimate_DH"/>
    <property type="match status" value="1"/>
</dbReference>
<dbReference type="GO" id="GO:0005829">
    <property type="term" value="C:cytosol"/>
    <property type="evidence" value="ECO:0007669"/>
    <property type="project" value="TreeGrafter"/>
</dbReference>
<dbReference type="SUPFAM" id="SSF51735">
    <property type="entry name" value="NAD(P)-binding Rossmann-fold domains"/>
    <property type="match status" value="1"/>
</dbReference>
<dbReference type="NCBIfam" id="NF001311">
    <property type="entry name" value="PRK00258.1-3"/>
    <property type="match status" value="1"/>
</dbReference>
<protein>
    <recommendedName>
        <fullName evidence="2">shikimate dehydrogenase (NADP(+))</fullName>
        <ecNumber evidence="2">1.1.1.25</ecNumber>
    </recommendedName>
</protein>
<dbReference type="AlphaFoldDB" id="A0A1H4QB22"/>
<proteinExistence type="predicted"/>
<accession>A0A1H4QB22</accession>
<dbReference type="InterPro" id="IPR006151">
    <property type="entry name" value="Shikm_DH/Glu-tRNA_Rdtase"/>
</dbReference>
<evidence type="ECO:0000313" key="7">
    <source>
        <dbReference type="EMBL" id="SEC16845.1"/>
    </source>
</evidence>
<dbReference type="PANTHER" id="PTHR21089:SF1">
    <property type="entry name" value="BIFUNCTIONAL 3-DEHYDROQUINATE DEHYDRATASE_SHIKIMATE DEHYDROGENASE, CHLOROPLASTIC"/>
    <property type="match status" value="1"/>
</dbReference>
<dbReference type="Gene3D" id="3.40.50.720">
    <property type="entry name" value="NAD(P)-binding Rossmann-like Domain"/>
    <property type="match status" value="1"/>
</dbReference>
<dbReference type="InterPro" id="IPR022893">
    <property type="entry name" value="Shikimate_DH_fam"/>
</dbReference>
<dbReference type="CDD" id="cd01065">
    <property type="entry name" value="NAD_bind_Shikimate_DH"/>
    <property type="match status" value="1"/>
</dbReference>
<dbReference type="GO" id="GO:0009073">
    <property type="term" value="P:aromatic amino acid family biosynthetic process"/>
    <property type="evidence" value="ECO:0007669"/>
    <property type="project" value="UniProtKB-KW"/>
</dbReference>
<evidence type="ECO:0000256" key="3">
    <source>
        <dbReference type="ARBA" id="ARBA00023141"/>
    </source>
</evidence>
<gene>
    <name evidence="7" type="ORF">SAMN04489745_2237</name>
</gene>
<dbReference type="UniPathway" id="UPA00053">
    <property type="reaction ID" value="UER00087"/>
</dbReference>
<dbReference type="InterPro" id="IPR013708">
    <property type="entry name" value="Shikimate_DH-bd_N"/>
</dbReference>
<reference evidence="7 8" key="1">
    <citation type="submission" date="2016-10" db="EMBL/GenBank/DDBJ databases">
        <authorList>
            <person name="de Groot N.N."/>
        </authorList>
    </citation>
    <scope>NUCLEOTIDE SEQUENCE [LARGE SCALE GENOMIC DNA]</scope>
    <source>
        <strain evidence="7 8">DSM 10495</strain>
    </source>
</reference>
<dbReference type="InterPro" id="IPR036291">
    <property type="entry name" value="NAD(P)-bd_dom_sf"/>
</dbReference>
<dbReference type="Gene3D" id="3.40.50.10860">
    <property type="entry name" value="Leucine Dehydrogenase, chain A, domain 1"/>
    <property type="match status" value="1"/>
</dbReference>
<feature type="domain" description="Shikimate dehydrogenase substrate binding N-terminal" evidence="6">
    <location>
        <begin position="7"/>
        <end position="90"/>
    </location>
</feature>
<sequence>MMRRAAVLGHPISHSKSPALHNAAYRVLGFDAEYTAVDVDEPELAAFMAGVRREPAWCGLSVTMPLKRAMVSEVDECVGAAAELGVLNTVVIETGVDGAIRLTGHNTDVTGIVNALRNAAGLPTLHGVPGDGVTLGRRAAILGAGGTSAAAITALSRLGHRDVVLFARDESRAAEAFGAADASGVRLSLLPYDSATGSLAEYDVVISTLPPRAADGLAAQLAAQGSAASSGDVPPVLLDVAYEPWPSALASAWSARGGTVVPGLEMLLYQAVEQVLLFTGNGPEKAPRVIDAMCDAVNAPRRG</sequence>
<name>A0A1H4QB22_9MICC</name>
<comment type="catalytic activity">
    <reaction evidence="4">
        <text>shikimate + NADP(+) = 3-dehydroshikimate + NADPH + H(+)</text>
        <dbReference type="Rhea" id="RHEA:17737"/>
        <dbReference type="ChEBI" id="CHEBI:15378"/>
        <dbReference type="ChEBI" id="CHEBI:16630"/>
        <dbReference type="ChEBI" id="CHEBI:36208"/>
        <dbReference type="ChEBI" id="CHEBI:57783"/>
        <dbReference type="ChEBI" id="CHEBI:58349"/>
        <dbReference type="EC" id="1.1.1.25"/>
    </reaction>
</comment>
<dbReference type="GO" id="GO:0004764">
    <property type="term" value="F:shikimate 3-dehydrogenase (NADP+) activity"/>
    <property type="evidence" value="ECO:0007669"/>
    <property type="project" value="UniProtKB-EC"/>
</dbReference>
<dbReference type="SUPFAM" id="SSF53223">
    <property type="entry name" value="Aminoacid dehydrogenase-like, N-terminal domain"/>
    <property type="match status" value="1"/>
</dbReference>
<dbReference type="GO" id="GO:0009423">
    <property type="term" value="P:chorismate biosynthetic process"/>
    <property type="evidence" value="ECO:0007669"/>
    <property type="project" value="UniProtKB-UniPathway"/>
</dbReference>
<keyword evidence="8" id="KW-1185">Reference proteome</keyword>
<feature type="domain" description="Quinate/shikimate 5-dehydrogenase/glutamyl-tRNA reductase" evidence="5">
    <location>
        <begin position="137"/>
        <end position="208"/>
    </location>
</feature>
<comment type="pathway">
    <text evidence="1">Metabolic intermediate biosynthesis; chorismate biosynthesis; chorismate from D-erythrose 4-phosphate and phosphoenolpyruvate: step 4/7.</text>
</comment>
<dbReference type="PANTHER" id="PTHR21089">
    <property type="entry name" value="SHIKIMATE DEHYDROGENASE"/>
    <property type="match status" value="1"/>
</dbReference>
<organism evidence="7 8">
    <name type="scientific">Arthrobacter woluwensis</name>
    <dbReference type="NCBI Taxonomy" id="156980"/>
    <lineage>
        <taxon>Bacteria</taxon>
        <taxon>Bacillati</taxon>
        <taxon>Actinomycetota</taxon>
        <taxon>Actinomycetes</taxon>
        <taxon>Micrococcales</taxon>
        <taxon>Micrococcaceae</taxon>
        <taxon>Arthrobacter</taxon>
    </lineage>
</organism>
<evidence type="ECO:0000259" key="6">
    <source>
        <dbReference type="Pfam" id="PF08501"/>
    </source>
</evidence>
<evidence type="ECO:0000256" key="4">
    <source>
        <dbReference type="ARBA" id="ARBA00049442"/>
    </source>
</evidence>
<evidence type="ECO:0000256" key="1">
    <source>
        <dbReference type="ARBA" id="ARBA00004871"/>
    </source>
</evidence>
<dbReference type="GO" id="GO:0050661">
    <property type="term" value="F:NADP binding"/>
    <property type="evidence" value="ECO:0007669"/>
    <property type="project" value="TreeGrafter"/>
</dbReference>
<keyword evidence="3" id="KW-0057">Aromatic amino acid biosynthesis</keyword>
<keyword evidence="3" id="KW-0028">Amino-acid biosynthesis</keyword>
<dbReference type="Pfam" id="PF08501">
    <property type="entry name" value="Shikimate_dh_N"/>
    <property type="match status" value="1"/>
</dbReference>
<evidence type="ECO:0000259" key="5">
    <source>
        <dbReference type="Pfam" id="PF01488"/>
    </source>
</evidence>
<evidence type="ECO:0000313" key="8">
    <source>
        <dbReference type="Proteomes" id="UP000182652"/>
    </source>
</evidence>